<sequence length="92" mass="10057">MGLLGSKSPGPRGPEPGQVGTEQQAKDTLAFRVPSPAGSGWGNSLWPQQWDRRYPMPGPGYLVNREHSAWYTVGVRVHLWNWAESSCDPGPA</sequence>
<dbReference type="AlphaFoldDB" id="A0A5N4CH19"/>
<dbReference type="EMBL" id="JWIN03000025">
    <property type="protein sequence ID" value="KAB1258211.1"/>
    <property type="molecule type" value="Genomic_DNA"/>
</dbReference>
<gene>
    <name evidence="2" type="ORF">Cadr_000022897</name>
</gene>
<protein>
    <submittedName>
        <fullName evidence="2">Uncharacterized protein</fullName>
    </submittedName>
</protein>
<reference evidence="2 3" key="1">
    <citation type="journal article" date="2019" name="Mol. Ecol. Resour.">
        <title>Improving Illumina assemblies with Hi-C and long reads: an example with the North African dromedary.</title>
        <authorList>
            <person name="Elbers J.P."/>
            <person name="Rogers M.F."/>
            <person name="Perelman P.L."/>
            <person name="Proskuryakova A.A."/>
            <person name="Serdyukova N.A."/>
            <person name="Johnson W.E."/>
            <person name="Horin P."/>
            <person name="Corander J."/>
            <person name="Murphy D."/>
            <person name="Burger P.A."/>
        </authorList>
    </citation>
    <scope>NUCLEOTIDE SEQUENCE [LARGE SCALE GENOMIC DNA]</scope>
    <source>
        <strain evidence="2">Drom800</strain>
        <tissue evidence="2">Blood</tissue>
    </source>
</reference>
<proteinExistence type="predicted"/>
<feature type="region of interest" description="Disordered" evidence="1">
    <location>
        <begin position="1"/>
        <end position="28"/>
    </location>
</feature>
<evidence type="ECO:0000313" key="3">
    <source>
        <dbReference type="Proteomes" id="UP000299084"/>
    </source>
</evidence>
<organism evidence="2 3">
    <name type="scientific">Camelus dromedarius</name>
    <name type="common">Dromedary</name>
    <name type="synonym">Arabian camel</name>
    <dbReference type="NCBI Taxonomy" id="9838"/>
    <lineage>
        <taxon>Eukaryota</taxon>
        <taxon>Metazoa</taxon>
        <taxon>Chordata</taxon>
        <taxon>Craniata</taxon>
        <taxon>Vertebrata</taxon>
        <taxon>Euteleostomi</taxon>
        <taxon>Mammalia</taxon>
        <taxon>Eutheria</taxon>
        <taxon>Laurasiatheria</taxon>
        <taxon>Artiodactyla</taxon>
        <taxon>Tylopoda</taxon>
        <taxon>Camelidae</taxon>
        <taxon>Camelus</taxon>
    </lineage>
</organism>
<evidence type="ECO:0000313" key="2">
    <source>
        <dbReference type="EMBL" id="KAB1258211.1"/>
    </source>
</evidence>
<accession>A0A5N4CH19</accession>
<comment type="caution">
    <text evidence="2">The sequence shown here is derived from an EMBL/GenBank/DDBJ whole genome shotgun (WGS) entry which is preliminary data.</text>
</comment>
<name>A0A5N4CH19_CAMDR</name>
<keyword evidence="3" id="KW-1185">Reference proteome</keyword>
<evidence type="ECO:0000256" key="1">
    <source>
        <dbReference type="SAM" id="MobiDB-lite"/>
    </source>
</evidence>
<dbReference type="Proteomes" id="UP000299084">
    <property type="component" value="Unassembled WGS sequence"/>
</dbReference>